<evidence type="ECO:0000256" key="3">
    <source>
        <dbReference type="ARBA" id="ARBA00022842"/>
    </source>
</evidence>
<keyword evidence="3" id="KW-0460">Magnesium</keyword>
<dbReference type="SUPFAM" id="SSF56784">
    <property type="entry name" value="HAD-like"/>
    <property type="match status" value="1"/>
</dbReference>
<organism evidence="4 5">
    <name type="scientific">Oxalicibacterium solurbis</name>
    <dbReference type="NCBI Taxonomy" id="69280"/>
    <lineage>
        <taxon>Bacteria</taxon>
        <taxon>Pseudomonadati</taxon>
        <taxon>Pseudomonadota</taxon>
        <taxon>Betaproteobacteria</taxon>
        <taxon>Burkholderiales</taxon>
        <taxon>Oxalobacteraceae</taxon>
        <taxon>Oxalicibacterium</taxon>
    </lineage>
</organism>
<evidence type="ECO:0000256" key="1">
    <source>
        <dbReference type="ARBA" id="ARBA00001946"/>
    </source>
</evidence>
<dbReference type="InterPro" id="IPR023214">
    <property type="entry name" value="HAD_sf"/>
</dbReference>
<dbReference type="InterPro" id="IPR051400">
    <property type="entry name" value="HAD-like_hydrolase"/>
</dbReference>
<keyword evidence="5" id="KW-1185">Reference proteome</keyword>
<evidence type="ECO:0000256" key="2">
    <source>
        <dbReference type="ARBA" id="ARBA00022801"/>
    </source>
</evidence>
<dbReference type="EMBL" id="BMDP01000002">
    <property type="protein sequence ID" value="GGI54114.1"/>
    <property type="molecule type" value="Genomic_DNA"/>
</dbReference>
<dbReference type="SFLD" id="SFLDG01129">
    <property type="entry name" value="C1.5:_HAD__Beta-PGM__Phosphata"/>
    <property type="match status" value="1"/>
</dbReference>
<dbReference type="SFLD" id="SFLDS00003">
    <property type="entry name" value="Haloacid_Dehalogenase"/>
    <property type="match status" value="1"/>
</dbReference>
<evidence type="ECO:0000313" key="4">
    <source>
        <dbReference type="EMBL" id="GGI54114.1"/>
    </source>
</evidence>
<dbReference type="Pfam" id="PF00702">
    <property type="entry name" value="Hydrolase"/>
    <property type="match status" value="1"/>
</dbReference>
<keyword evidence="2 4" id="KW-0378">Hydrolase</keyword>
<sequence>MHYAFREELIMPQPSALPVTLPSDTPIRAILFDLDDTLWPLEAVILRAETALHDWLGLHAPGIPRRFSIAELRALRDELAAADPRYRFDLWALRHATLTHACTLCGEDAARMEQAMAVFSEARNAVTPFDDVAPALTLLGERYLLGSVSNGFADLQTIGLAHHFRVSLAAHQFGSAKPDPEIFLAACDALSVAPHETLYVGDDPLLDVQGAQNAGLHAVWMNRFARTLPGHVVPAASCITLHEVHDWLNARHRTS</sequence>
<comment type="cofactor">
    <cofactor evidence="1">
        <name>Mg(2+)</name>
        <dbReference type="ChEBI" id="CHEBI:18420"/>
    </cofactor>
</comment>
<dbReference type="NCBIfam" id="TIGR01549">
    <property type="entry name" value="HAD-SF-IA-v1"/>
    <property type="match status" value="1"/>
</dbReference>
<dbReference type="GO" id="GO:0016787">
    <property type="term" value="F:hydrolase activity"/>
    <property type="evidence" value="ECO:0007669"/>
    <property type="project" value="UniProtKB-KW"/>
</dbReference>
<comment type="caution">
    <text evidence="4">The sequence shown here is derived from an EMBL/GenBank/DDBJ whole genome shotgun (WGS) entry which is preliminary data.</text>
</comment>
<accession>A0A8J3AUY5</accession>
<dbReference type="AlphaFoldDB" id="A0A8J3AUY5"/>
<protein>
    <submittedName>
        <fullName evidence="4">Hydrolase</fullName>
    </submittedName>
</protein>
<dbReference type="PANTHER" id="PTHR46470:SF4">
    <property type="entry name" value="5-AMINO-6-(5-PHOSPHO-D-RIBITYLAMINO)URACIL PHOSPHATASE YIGB"/>
    <property type="match status" value="1"/>
</dbReference>
<dbReference type="Proteomes" id="UP000627205">
    <property type="component" value="Unassembled WGS sequence"/>
</dbReference>
<gene>
    <name evidence="4" type="ORF">GCM10011430_12880</name>
</gene>
<reference evidence="4" key="2">
    <citation type="submission" date="2020-09" db="EMBL/GenBank/DDBJ databases">
        <authorList>
            <person name="Sun Q."/>
            <person name="Sedlacek I."/>
        </authorList>
    </citation>
    <scope>NUCLEOTIDE SEQUENCE</scope>
    <source>
        <strain evidence="4">CCM 7664</strain>
    </source>
</reference>
<name>A0A8J3AUY5_9BURK</name>
<dbReference type="PRINTS" id="PR00413">
    <property type="entry name" value="HADHALOGNASE"/>
</dbReference>
<proteinExistence type="predicted"/>
<reference evidence="4" key="1">
    <citation type="journal article" date="2014" name="Int. J. Syst. Evol. Microbiol.">
        <title>Complete genome sequence of Corynebacterium casei LMG S-19264T (=DSM 44701T), isolated from a smear-ripened cheese.</title>
        <authorList>
            <consortium name="US DOE Joint Genome Institute (JGI-PGF)"/>
            <person name="Walter F."/>
            <person name="Albersmeier A."/>
            <person name="Kalinowski J."/>
            <person name="Ruckert C."/>
        </authorList>
    </citation>
    <scope>NUCLEOTIDE SEQUENCE</scope>
    <source>
        <strain evidence="4">CCM 7664</strain>
    </source>
</reference>
<dbReference type="Gene3D" id="1.20.120.1600">
    <property type="match status" value="1"/>
</dbReference>
<dbReference type="PANTHER" id="PTHR46470">
    <property type="entry name" value="N-ACYLNEURAMINATE-9-PHOSPHATASE"/>
    <property type="match status" value="1"/>
</dbReference>
<dbReference type="GO" id="GO:0009231">
    <property type="term" value="P:riboflavin biosynthetic process"/>
    <property type="evidence" value="ECO:0007669"/>
    <property type="project" value="TreeGrafter"/>
</dbReference>
<dbReference type="NCBIfam" id="TIGR01509">
    <property type="entry name" value="HAD-SF-IA-v3"/>
    <property type="match status" value="1"/>
</dbReference>
<dbReference type="InterPro" id="IPR036412">
    <property type="entry name" value="HAD-like_sf"/>
</dbReference>
<evidence type="ECO:0000313" key="5">
    <source>
        <dbReference type="Proteomes" id="UP000627205"/>
    </source>
</evidence>
<dbReference type="InterPro" id="IPR006439">
    <property type="entry name" value="HAD-SF_hydro_IA"/>
</dbReference>
<dbReference type="Gene3D" id="3.40.50.1000">
    <property type="entry name" value="HAD superfamily/HAD-like"/>
    <property type="match status" value="1"/>
</dbReference>